<dbReference type="PANTHER" id="PTHR23176:SF129">
    <property type="entry name" value="RHO GTPASE ACTIVATING PROTEIN AT 16F, ISOFORM E-RELATED"/>
    <property type="match status" value="1"/>
</dbReference>
<feature type="region of interest" description="Disordered" evidence="2">
    <location>
        <begin position="1"/>
        <end position="136"/>
    </location>
</feature>
<feature type="region of interest" description="Disordered" evidence="2">
    <location>
        <begin position="150"/>
        <end position="172"/>
    </location>
</feature>
<evidence type="ECO:0000259" key="4">
    <source>
        <dbReference type="PROSITE" id="PS50238"/>
    </source>
</evidence>
<feature type="compositionally biased region" description="Low complexity" evidence="2">
    <location>
        <begin position="1017"/>
        <end position="1030"/>
    </location>
</feature>
<evidence type="ECO:0000256" key="1">
    <source>
        <dbReference type="ARBA" id="ARBA00022468"/>
    </source>
</evidence>
<feature type="compositionally biased region" description="Low complexity" evidence="2">
    <location>
        <begin position="1163"/>
        <end position="1178"/>
    </location>
</feature>
<dbReference type="EMBL" id="KZ805359">
    <property type="protein sequence ID" value="PVI01357.1"/>
    <property type="molecule type" value="Genomic_DNA"/>
</dbReference>
<feature type="compositionally biased region" description="Polar residues" evidence="2">
    <location>
        <begin position="424"/>
        <end position="450"/>
    </location>
</feature>
<evidence type="ECO:0000256" key="2">
    <source>
        <dbReference type="SAM" id="MobiDB-lite"/>
    </source>
</evidence>
<feature type="domain" description="PH" evidence="3">
    <location>
        <begin position="968"/>
        <end position="1083"/>
    </location>
</feature>
<feature type="compositionally biased region" description="Basic and acidic residues" evidence="2">
    <location>
        <begin position="367"/>
        <end position="381"/>
    </location>
</feature>
<feature type="domain" description="Rho-GAP" evidence="4">
    <location>
        <begin position="1247"/>
        <end position="1441"/>
    </location>
</feature>
<dbReference type="InterPro" id="IPR011993">
    <property type="entry name" value="PH-like_dom_sf"/>
</dbReference>
<dbReference type="STRING" id="97972.A0A2V1DT60"/>
<feature type="compositionally biased region" description="Pro residues" evidence="2">
    <location>
        <begin position="683"/>
        <end position="696"/>
    </location>
</feature>
<feature type="compositionally biased region" description="Pro residues" evidence="2">
    <location>
        <begin position="14"/>
        <end position="24"/>
    </location>
</feature>
<dbReference type="InterPro" id="IPR000198">
    <property type="entry name" value="RhoGAP_dom"/>
</dbReference>
<dbReference type="InterPro" id="IPR050729">
    <property type="entry name" value="Rho-GAP"/>
</dbReference>
<dbReference type="GO" id="GO:0005938">
    <property type="term" value="C:cell cortex"/>
    <property type="evidence" value="ECO:0007669"/>
    <property type="project" value="UniProtKB-ARBA"/>
</dbReference>
<feature type="compositionally biased region" description="Basic and acidic residues" evidence="2">
    <location>
        <begin position="1109"/>
        <end position="1128"/>
    </location>
</feature>
<accession>A0A2V1DT60</accession>
<dbReference type="FunFam" id="2.30.29.30:FF:000452">
    <property type="entry name" value="Rho GTPase activator (Bem3)"/>
    <property type="match status" value="1"/>
</dbReference>
<feature type="region of interest" description="Disordered" evidence="2">
    <location>
        <begin position="1017"/>
        <end position="1039"/>
    </location>
</feature>
<feature type="region of interest" description="Disordered" evidence="2">
    <location>
        <begin position="353"/>
        <end position="394"/>
    </location>
</feature>
<feature type="compositionally biased region" description="Polar residues" evidence="2">
    <location>
        <begin position="1471"/>
        <end position="1481"/>
    </location>
</feature>
<feature type="compositionally biased region" description="Pro residues" evidence="2">
    <location>
        <begin position="229"/>
        <end position="248"/>
    </location>
</feature>
<feature type="compositionally biased region" description="Low complexity" evidence="2">
    <location>
        <begin position="951"/>
        <end position="965"/>
    </location>
</feature>
<feature type="compositionally biased region" description="Basic and acidic residues" evidence="2">
    <location>
        <begin position="579"/>
        <end position="596"/>
    </location>
</feature>
<feature type="compositionally biased region" description="Acidic residues" evidence="2">
    <location>
        <begin position="564"/>
        <end position="578"/>
    </location>
</feature>
<sequence length="1605" mass="175306">MLQRNHHVHEEESPPGPVPVPVPVQVPVQVQYTTNTTTSSSSFSLPHHSFTPTPPPRPRFRPLADEAFRTPLESSRSREANHSSLWNSPPIPSPLHSSSSAGHSSTSTSTTTTPTTTTVVSPCASPPTTHSARSPREKLDDLLLALADDHDHHTASPSSPSPSPKNNNPLQQLALHPISPSLPALRASQPTTPHHISRLVSHVRPRNVSAPIPPTAAAISPLAATTTTMPPPSRPSRPETRPTPPPRNPSIDSASSSLSSSTSQPLRNHVNAPQRAFSDPNSSSSAADMAALIAAAGSPEAAFLNLLKEKNSATNHNSQLWRLVEKQRAMIIGLQRDLERALKDKDRYRKKLKEYTAQVPPVPGAPKRSDTFDSVVERDDSQSPAPSDVQEDTAKPLVASVARSAEHKTSPLTQGTSAAQFLTESQVAQSPTSDSLTASNPTSSLNSPTDLSVKPLALHSKGLGLTAPTDDASSTEAQKLTESPKAVAPQPFTPPEDPRPSTDSLKAPALSLTQATPVLGGDGFEPPPQKLGQPSRKAPPAPLNLVKPGKPSAHLHQAETGDHDDSDYDDVLEVDEIPIVDRGRRKTREEDDRVREAMAMAMEAESARSKSKKKKGGSKPTSATSATSGEADAQHDTHLSPQLSPHQTGLPLSPRHPPANSLNALLSPANSDSSTMAQRSLASPPPLMSPGLPNSPRPGDRPIGSPLPRHPKQSLASPPMSPRSNVNGISSQASQPPRQQVPLPPNTPQSYTSPQSNRPEPSAQQKQQQQQQTQPSASDLLRPANAQSTLETENAALNGDVEHVYRGLVSDQYPGLLLPPNALPSIEVKVSSSRLRPSRLSFLAPKPQEEDPVFHLAIYARSDRKQLWRMEKTIMALPALDQQLKSLCNFQGKLPDRALFSGHAPAKIDARRVALNNYFDTILETPMDEKAALVVCEFFSTDVIGAQNGDALAPEPAAPQAAPTPKGKQQKEGYLTKRGKNFGGWKARYFVLEGAEFRYYEMAGGAHLGTIKLQNAQIGKQSQQQSNQSPQRRDDSEDNQYRHAFLILEPKRKDSASLVRHVLCAESDEERDAWVDALLQHVDYHEEASPTESHSQHAAGRPAVLTKTQTKEAARPKKRDSPDAERQHRLQGLSYDDTVAAEAPIRGPSHREAKEAHLHSPKHSSISSDSSRQHPSISGPSNGAPIQDAGSWGNKSLAAPTSVKDKKRSIFGFGSRGRVPESAPEQMHQQQYNTERVIQQNRNVFGIPLAEAVEYTQPIGLRDPLPAVVFRCLEYLRAKKAINEEGIFRLSGSNIVIRGLRERFNTEGDVKLLHPDGQYYDIHAVASLLKLYLRELPSSILTRDLHLDFLKVLDMDERSKKIQTFNVLVHKLPPANFELIRHMSSFLIEIVENAGVNKMTVRNVGIVFAPTLNIPAPLISFFLTDYPDIFGTPIDEATSPIHELRTTTPQLGDEIRSPRRQMFSDLPTPAYNETSFQQPPHQQYDRPPSSFPSGFPPQHPPPPPPQQQQQYNPYAGYDTGLAPIRPSYEAPAYEQHYQQAEGYGSLKSSAPSGNAKEQRQRRRESGMLLMTMGQQRKGSNGSNPPRLRDEHRTNPMLIREETAFD</sequence>
<dbReference type="Pfam" id="PF00169">
    <property type="entry name" value="PH"/>
    <property type="match status" value="1"/>
</dbReference>
<feature type="region of interest" description="Disordered" evidence="2">
    <location>
        <begin position="207"/>
        <end position="284"/>
    </location>
</feature>
<feature type="region of interest" description="Disordered" evidence="2">
    <location>
        <begin position="950"/>
        <end position="975"/>
    </location>
</feature>
<dbReference type="SMART" id="SM00233">
    <property type="entry name" value="PH"/>
    <property type="match status" value="1"/>
</dbReference>
<feature type="compositionally biased region" description="Low complexity" evidence="2">
    <location>
        <begin position="94"/>
        <end position="129"/>
    </location>
</feature>
<evidence type="ECO:0000313" key="6">
    <source>
        <dbReference type="Proteomes" id="UP000244855"/>
    </source>
</evidence>
<dbReference type="CDD" id="cd13277">
    <property type="entry name" value="PH_Bem3"/>
    <property type="match status" value="1"/>
</dbReference>
<keyword evidence="6" id="KW-1185">Reference proteome</keyword>
<dbReference type="Gene3D" id="2.30.29.30">
    <property type="entry name" value="Pleckstrin-homology domain (PH domain)/Phosphotyrosine-binding domain (PTB)"/>
    <property type="match status" value="1"/>
</dbReference>
<dbReference type="Gene3D" id="1.10.555.10">
    <property type="entry name" value="Rho GTPase activation protein"/>
    <property type="match status" value="1"/>
</dbReference>
<feature type="region of interest" description="Disordered" evidence="2">
    <location>
        <begin position="1544"/>
        <end position="1605"/>
    </location>
</feature>
<dbReference type="PROSITE" id="PS50003">
    <property type="entry name" value="PH_DOMAIN"/>
    <property type="match status" value="1"/>
</dbReference>
<keyword evidence="1" id="KW-0343">GTPase activation</keyword>
<feature type="compositionally biased region" description="Polar residues" evidence="2">
    <location>
        <begin position="722"/>
        <end position="738"/>
    </location>
</feature>
<dbReference type="GO" id="GO:0007165">
    <property type="term" value="P:signal transduction"/>
    <property type="evidence" value="ECO:0007669"/>
    <property type="project" value="InterPro"/>
</dbReference>
<gene>
    <name evidence="5" type="ORF">DM02DRAFT_627764</name>
</gene>
<dbReference type="PROSITE" id="PS50238">
    <property type="entry name" value="RHOGAP"/>
    <property type="match status" value="1"/>
</dbReference>
<dbReference type="PANTHER" id="PTHR23176">
    <property type="entry name" value="RHO/RAC/CDC GTPASE-ACTIVATING PROTEIN"/>
    <property type="match status" value="1"/>
</dbReference>
<dbReference type="InterPro" id="IPR008936">
    <property type="entry name" value="Rho_GTPase_activation_prot"/>
</dbReference>
<feature type="region of interest" description="Disordered" evidence="2">
    <location>
        <begin position="1463"/>
        <end position="1523"/>
    </location>
</feature>
<feature type="compositionally biased region" description="Low complexity" evidence="2">
    <location>
        <begin position="764"/>
        <end position="774"/>
    </location>
</feature>
<feature type="compositionally biased region" description="Pro residues" evidence="2">
    <location>
        <begin position="1494"/>
        <end position="1506"/>
    </location>
</feature>
<dbReference type="GO" id="GO:0005096">
    <property type="term" value="F:GTPase activator activity"/>
    <property type="evidence" value="ECO:0007669"/>
    <property type="project" value="UniProtKB-KW"/>
</dbReference>
<dbReference type="SUPFAM" id="SSF50729">
    <property type="entry name" value="PH domain-like"/>
    <property type="match status" value="1"/>
</dbReference>
<feature type="compositionally biased region" description="Polar residues" evidence="2">
    <location>
        <begin position="660"/>
        <end position="681"/>
    </location>
</feature>
<evidence type="ECO:0008006" key="7">
    <source>
        <dbReference type="Google" id="ProtNLM"/>
    </source>
</evidence>
<feature type="compositionally biased region" description="Polar residues" evidence="2">
    <location>
        <begin position="748"/>
        <end position="763"/>
    </location>
</feature>
<dbReference type="InterPro" id="IPR001849">
    <property type="entry name" value="PH_domain"/>
</dbReference>
<feature type="compositionally biased region" description="Low complexity" evidence="2">
    <location>
        <begin position="25"/>
        <end position="51"/>
    </location>
</feature>
<dbReference type="SUPFAM" id="SSF48350">
    <property type="entry name" value="GTPase activation domain, GAP"/>
    <property type="match status" value="1"/>
</dbReference>
<feature type="compositionally biased region" description="Polar residues" evidence="2">
    <location>
        <begin position="471"/>
        <end position="481"/>
    </location>
</feature>
<feature type="region of interest" description="Disordered" evidence="2">
    <location>
        <begin position="424"/>
        <end position="781"/>
    </location>
</feature>
<feature type="compositionally biased region" description="Low complexity" evidence="2">
    <location>
        <begin position="215"/>
        <end position="228"/>
    </location>
</feature>
<evidence type="ECO:0000259" key="3">
    <source>
        <dbReference type="PROSITE" id="PS50003"/>
    </source>
</evidence>
<dbReference type="OrthoDB" id="185175at2759"/>
<dbReference type="CDD" id="cd06093">
    <property type="entry name" value="PX_domain"/>
    <property type="match status" value="1"/>
</dbReference>
<dbReference type="Proteomes" id="UP000244855">
    <property type="component" value="Unassembled WGS sequence"/>
</dbReference>
<feature type="compositionally biased region" description="Polar residues" evidence="2">
    <location>
        <begin position="1572"/>
        <end position="1583"/>
    </location>
</feature>
<proteinExistence type="predicted"/>
<dbReference type="SMART" id="SM00324">
    <property type="entry name" value="RhoGAP"/>
    <property type="match status" value="1"/>
</dbReference>
<evidence type="ECO:0000313" key="5">
    <source>
        <dbReference type="EMBL" id="PVI01357.1"/>
    </source>
</evidence>
<feature type="region of interest" description="Disordered" evidence="2">
    <location>
        <begin position="1151"/>
        <end position="1225"/>
    </location>
</feature>
<feature type="region of interest" description="Disordered" evidence="2">
    <location>
        <begin position="1086"/>
        <end position="1139"/>
    </location>
</feature>
<organism evidence="5 6">
    <name type="scientific">Periconia macrospinosa</name>
    <dbReference type="NCBI Taxonomy" id="97972"/>
    <lineage>
        <taxon>Eukaryota</taxon>
        <taxon>Fungi</taxon>
        <taxon>Dikarya</taxon>
        <taxon>Ascomycota</taxon>
        <taxon>Pezizomycotina</taxon>
        <taxon>Dothideomycetes</taxon>
        <taxon>Pleosporomycetidae</taxon>
        <taxon>Pleosporales</taxon>
        <taxon>Massarineae</taxon>
        <taxon>Periconiaceae</taxon>
        <taxon>Periconia</taxon>
    </lineage>
</organism>
<dbReference type="Pfam" id="PF00620">
    <property type="entry name" value="RhoGAP"/>
    <property type="match status" value="1"/>
</dbReference>
<protein>
    <recommendedName>
        <fullName evidence="7">RhoGAP-domain-containing protein</fullName>
    </recommendedName>
</protein>
<name>A0A2V1DT60_9PLEO</name>
<reference evidence="5 6" key="1">
    <citation type="journal article" date="2018" name="Sci. Rep.">
        <title>Comparative genomics provides insights into the lifestyle and reveals functional heterogeneity of dark septate endophytic fungi.</title>
        <authorList>
            <person name="Knapp D.G."/>
            <person name="Nemeth J.B."/>
            <person name="Barry K."/>
            <person name="Hainaut M."/>
            <person name="Henrissat B."/>
            <person name="Johnson J."/>
            <person name="Kuo A."/>
            <person name="Lim J.H.P."/>
            <person name="Lipzen A."/>
            <person name="Nolan M."/>
            <person name="Ohm R.A."/>
            <person name="Tamas L."/>
            <person name="Grigoriev I.V."/>
            <person name="Spatafora J.W."/>
            <person name="Nagy L.G."/>
            <person name="Kovacs G.M."/>
        </authorList>
    </citation>
    <scope>NUCLEOTIDE SEQUENCE [LARGE SCALE GENOMIC DNA]</scope>
    <source>
        <strain evidence="5 6">DSE2036</strain>
    </source>
</reference>
<feature type="compositionally biased region" description="Basic and acidic residues" evidence="2">
    <location>
        <begin position="1586"/>
        <end position="1605"/>
    </location>
</feature>
<feature type="compositionally biased region" description="Low complexity" evidence="2">
    <location>
        <begin position="249"/>
        <end position="263"/>
    </location>
</feature>